<dbReference type="EMBL" id="JANPWB010000009">
    <property type="protein sequence ID" value="KAJ1150175.1"/>
    <property type="molecule type" value="Genomic_DNA"/>
</dbReference>
<evidence type="ECO:0000313" key="2">
    <source>
        <dbReference type="EMBL" id="KAJ1150175.1"/>
    </source>
</evidence>
<dbReference type="AlphaFoldDB" id="A0AAV7RFB0"/>
<feature type="compositionally biased region" description="Low complexity" evidence="1">
    <location>
        <begin position="157"/>
        <end position="169"/>
    </location>
</feature>
<evidence type="ECO:0000256" key="1">
    <source>
        <dbReference type="SAM" id="MobiDB-lite"/>
    </source>
</evidence>
<gene>
    <name evidence="2" type="ORF">NDU88_002971</name>
</gene>
<feature type="region of interest" description="Disordered" evidence="1">
    <location>
        <begin position="57"/>
        <end position="81"/>
    </location>
</feature>
<feature type="compositionally biased region" description="Polar residues" evidence="1">
    <location>
        <begin position="1"/>
        <end position="12"/>
    </location>
</feature>
<feature type="region of interest" description="Disordered" evidence="1">
    <location>
        <begin position="1"/>
        <end position="33"/>
    </location>
</feature>
<keyword evidence="3" id="KW-1185">Reference proteome</keyword>
<accession>A0AAV7RFB0</accession>
<proteinExistence type="predicted"/>
<sequence>MNHQSPGQQLPSSLGWPLLPFATNGPPPGPPRLVTSPGAGAVPLPAPRWSLFSTPGLVSPSLSPGAPPEHPLAVPVSQGLSRRLQRSKKVLPSTFNGPRPADCPAISVLSAVLYGSGGSLIPSSSPVGTVLQSKGGPESPPPTGPRPGPRSPDPLHGGASAGLLSRSSGTAPVPSPPGSLQSLSSLPDPEGPEAKTGSFHCCVPRAALGVPRPLEPPAHIQGLRARQSHLATPVQLAPWPGSQPARATVSPVWVRMGLLCRWLRDGALFIG</sequence>
<organism evidence="2 3">
    <name type="scientific">Pleurodeles waltl</name>
    <name type="common">Iberian ribbed newt</name>
    <dbReference type="NCBI Taxonomy" id="8319"/>
    <lineage>
        <taxon>Eukaryota</taxon>
        <taxon>Metazoa</taxon>
        <taxon>Chordata</taxon>
        <taxon>Craniata</taxon>
        <taxon>Vertebrata</taxon>
        <taxon>Euteleostomi</taxon>
        <taxon>Amphibia</taxon>
        <taxon>Batrachia</taxon>
        <taxon>Caudata</taxon>
        <taxon>Salamandroidea</taxon>
        <taxon>Salamandridae</taxon>
        <taxon>Pleurodelinae</taxon>
        <taxon>Pleurodeles</taxon>
    </lineage>
</organism>
<name>A0AAV7RFB0_PLEWA</name>
<reference evidence="2" key="1">
    <citation type="journal article" date="2022" name="bioRxiv">
        <title>Sequencing and chromosome-scale assembly of the giantPleurodeles waltlgenome.</title>
        <authorList>
            <person name="Brown T."/>
            <person name="Elewa A."/>
            <person name="Iarovenko S."/>
            <person name="Subramanian E."/>
            <person name="Araus A.J."/>
            <person name="Petzold A."/>
            <person name="Susuki M."/>
            <person name="Suzuki K.-i.T."/>
            <person name="Hayashi T."/>
            <person name="Toyoda A."/>
            <person name="Oliveira C."/>
            <person name="Osipova E."/>
            <person name="Leigh N.D."/>
            <person name="Simon A."/>
            <person name="Yun M.H."/>
        </authorList>
    </citation>
    <scope>NUCLEOTIDE SEQUENCE</scope>
    <source>
        <strain evidence="2">20211129_DDA</strain>
        <tissue evidence="2">Liver</tissue>
    </source>
</reference>
<feature type="region of interest" description="Disordered" evidence="1">
    <location>
        <begin position="124"/>
        <end position="198"/>
    </location>
</feature>
<protein>
    <submittedName>
        <fullName evidence="2">Uncharacterized protein</fullName>
    </submittedName>
</protein>
<comment type="caution">
    <text evidence="2">The sequence shown here is derived from an EMBL/GenBank/DDBJ whole genome shotgun (WGS) entry which is preliminary data.</text>
</comment>
<feature type="compositionally biased region" description="Pro residues" evidence="1">
    <location>
        <begin position="138"/>
        <end position="152"/>
    </location>
</feature>
<dbReference type="Proteomes" id="UP001066276">
    <property type="component" value="Chromosome 5"/>
</dbReference>
<evidence type="ECO:0000313" key="3">
    <source>
        <dbReference type="Proteomes" id="UP001066276"/>
    </source>
</evidence>
<feature type="compositionally biased region" description="Low complexity" evidence="1">
    <location>
        <begin position="178"/>
        <end position="188"/>
    </location>
</feature>